<proteinExistence type="predicted"/>
<dbReference type="AlphaFoldDB" id="A0A540WGW6"/>
<sequence length="140" mass="15267">SRSTEAAQLLYVGAREGGVLMTDGYEVYNKIALANKLVQIGCWAHCRRYFNDALQALPKANRGAEQLAARFIALIGKLYRVEALAKEQGLDANALLHSRQANSVPVLQEIQALLLANVHAVLPGSLLGKALHYLSSQWAK</sequence>
<name>A0A540WGW6_9BACT</name>
<feature type="non-terminal residue" evidence="2">
    <location>
        <position position="1"/>
    </location>
</feature>
<protein>
    <submittedName>
        <fullName evidence="2">Transposase</fullName>
    </submittedName>
</protein>
<feature type="domain" description="Transposase IS66 central" evidence="1">
    <location>
        <begin position="1"/>
        <end position="140"/>
    </location>
</feature>
<feature type="non-terminal residue" evidence="2">
    <location>
        <position position="140"/>
    </location>
</feature>
<evidence type="ECO:0000259" key="1">
    <source>
        <dbReference type="Pfam" id="PF03050"/>
    </source>
</evidence>
<dbReference type="InterPro" id="IPR052344">
    <property type="entry name" value="Transposase-related"/>
</dbReference>
<keyword evidence="3" id="KW-1185">Reference proteome</keyword>
<comment type="caution">
    <text evidence="2">The sequence shown here is derived from an EMBL/GenBank/DDBJ whole genome shotgun (WGS) entry which is preliminary data.</text>
</comment>
<organism evidence="2 3">
    <name type="scientific">Myxococcus llanfairpwllgwyngyllgogerychwyrndrobwllllantysiliogogogochensis</name>
    <dbReference type="NCBI Taxonomy" id="2590453"/>
    <lineage>
        <taxon>Bacteria</taxon>
        <taxon>Pseudomonadati</taxon>
        <taxon>Myxococcota</taxon>
        <taxon>Myxococcia</taxon>
        <taxon>Myxococcales</taxon>
        <taxon>Cystobacterineae</taxon>
        <taxon>Myxococcaceae</taxon>
        <taxon>Myxococcus</taxon>
    </lineage>
</organism>
<gene>
    <name evidence="2" type="ORF">FJV41_50865</name>
</gene>
<dbReference type="Proteomes" id="UP000315369">
    <property type="component" value="Unassembled WGS sequence"/>
</dbReference>
<dbReference type="PANTHER" id="PTHR33678">
    <property type="entry name" value="BLL1576 PROTEIN"/>
    <property type="match status" value="1"/>
</dbReference>
<accession>A0A540WGW6</accession>
<evidence type="ECO:0000313" key="2">
    <source>
        <dbReference type="EMBL" id="TQF08265.1"/>
    </source>
</evidence>
<dbReference type="Pfam" id="PF03050">
    <property type="entry name" value="DDE_Tnp_IS66"/>
    <property type="match status" value="1"/>
</dbReference>
<evidence type="ECO:0000313" key="3">
    <source>
        <dbReference type="Proteomes" id="UP000315369"/>
    </source>
</evidence>
<dbReference type="OrthoDB" id="9800877at2"/>
<dbReference type="InterPro" id="IPR004291">
    <property type="entry name" value="Transposase_IS66_central"/>
</dbReference>
<reference evidence="2 3" key="1">
    <citation type="submission" date="2019-06" db="EMBL/GenBank/DDBJ databases">
        <authorList>
            <person name="Livingstone P."/>
            <person name="Whitworth D."/>
        </authorList>
    </citation>
    <scope>NUCLEOTIDE SEQUENCE [LARGE SCALE GENOMIC DNA]</scope>
    <source>
        <strain evidence="2 3">AM401</strain>
    </source>
</reference>
<dbReference type="EMBL" id="VIFM01000848">
    <property type="protein sequence ID" value="TQF08265.1"/>
    <property type="molecule type" value="Genomic_DNA"/>
</dbReference>